<evidence type="ECO:0000313" key="3">
    <source>
        <dbReference type="RefSeq" id="XP_013792690.1"/>
    </source>
</evidence>
<evidence type="ECO:0000256" key="1">
    <source>
        <dbReference type="SAM" id="MobiDB-lite"/>
    </source>
</evidence>
<proteinExistence type="predicted"/>
<dbReference type="RefSeq" id="XP_013792690.1">
    <property type="nucleotide sequence ID" value="XM_013937236.2"/>
</dbReference>
<feature type="non-terminal residue" evidence="3">
    <location>
        <position position="1"/>
    </location>
</feature>
<dbReference type="GeneID" id="106476590"/>
<accession>A0ABM1C1P7</accession>
<feature type="region of interest" description="Disordered" evidence="1">
    <location>
        <begin position="178"/>
        <end position="203"/>
    </location>
</feature>
<feature type="compositionally biased region" description="Polar residues" evidence="1">
    <location>
        <begin position="569"/>
        <end position="578"/>
    </location>
</feature>
<feature type="compositionally biased region" description="Low complexity" evidence="1">
    <location>
        <begin position="180"/>
        <end position="192"/>
    </location>
</feature>
<keyword evidence="2" id="KW-1185">Reference proteome</keyword>
<gene>
    <name evidence="3" type="primary">LOC106476590</name>
</gene>
<feature type="region of interest" description="Disordered" evidence="1">
    <location>
        <begin position="404"/>
        <end position="428"/>
    </location>
</feature>
<feature type="compositionally biased region" description="Polar residues" evidence="1">
    <location>
        <begin position="235"/>
        <end position="250"/>
    </location>
</feature>
<name>A0ABM1C1P7_LIMPO</name>
<reference evidence="3" key="1">
    <citation type="submission" date="2025-08" db="UniProtKB">
        <authorList>
            <consortium name="RefSeq"/>
        </authorList>
    </citation>
    <scope>IDENTIFICATION</scope>
    <source>
        <tissue evidence="3">Muscle</tissue>
    </source>
</reference>
<evidence type="ECO:0000313" key="2">
    <source>
        <dbReference type="Proteomes" id="UP000694941"/>
    </source>
</evidence>
<feature type="region of interest" description="Disordered" evidence="1">
    <location>
        <begin position="235"/>
        <end position="271"/>
    </location>
</feature>
<feature type="region of interest" description="Disordered" evidence="1">
    <location>
        <begin position="568"/>
        <end position="588"/>
    </location>
</feature>
<organism evidence="2 3">
    <name type="scientific">Limulus polyphemus</name>
    <name type="common">Atlantic horseshoe crab</name>
    <dbReference type="NCBI Taxonomy" id="6850"/>
    <lineage>
        <taxon>Eukaryota</taxon>
        <taxon>Metazoa</taxon>
        <taxon>Ecdysozoa</taxon>
        <taxon>Arthropoda</taxon>
        <taxon>Chelicerata</taxon>
        <taxon>Merostomata</taxon>
        <taxon>Xiphosura</taxon>
        <taxon>Limulidae</taxon>
        <taxon>Limulus</taxon>
    </lineage>
</organism>
<protein>
    <submittedName>
        <fullName evidence="3">Uncharacterized protein LOC106476590</fullName>
    </submittedName>
</protein>
<dbReference type="Proteomes" id="UP000694941">
    <property type="component" value="Unplaced"/>
</dbReference>
<sequence>IRDTPYNMISVREPLAKVREETFRMQQKTVGNSASGSQFSDGHYMVVPDEEEVYEEIDRDSSQLSEKFSSMYASIEPERCELPPAPPTVESLKSVAKAHSRQASFASVTSFESSDMMGASEDGVCQPFIDVTGLYSVVDKSNKQRQTIHVTEGVNFLPRSKNEAQGIEEMYAKVNKKRLGSSSSTSGVETTGRYSTDDVFGPPVPPRSPTFAMDISPDPPSIIHCHAIFPVLTDSSFPTTSPRPQSTDLLSRNDDNEDSDPGYEPIKLQVNTTNDQSYDVKWKKYTSNDPDYERVREDSDDLGYENVAQKSVRDFTVNGFICQSRDDNVMRKQNLKHHGYESVKILHRNDSDATESHYEKVKPREFDSNDEFGDPDYEPVRLIQRPQSEPADPNYETIRRVTRAESDETDPGYECLKSPPLSTTSFGEPPYETVPGADNGINEPGYENVHHQDSGKGENTSCHVEEFFNNLVDPPSSQIEVQRFSCPDGIVKHIYGNTPNQSDDNEDYYETIPSQREQKSCTLEMLSQSTNCMVNEDEISKNEQANNVIMNSTGTKIKQTNLKEDNIKVSETSESVGTRTKDRDNQNSLVEDFSEWRIGPVEV</sequence>